<dbReference type="InterPro" id="IPR017911">
    <property type="entry name" value="MacB-like_ATP-bd"/>
</dbReference>
<evidence type="ECO:0000256" key="4">
    <source>
        <dbReference type="ARBA" id="ARBA00022840"/>
    </source>
</evidence>
<dbReference type="InterPro" id="IPR015854">
    <property type="entry name" value="ABC_transpr_LolD-like"/>
</dbReference>
<evidence type="ECO:0000259" key="5">
    <source>
        <dbReference type="PROSITE" id="PS50893"/>
    </source>
</evidence>
<evidence type="ECO:0000313" key="6">
    <source>
        <dbReference type="EMBL" id="MCW1920955.1"/>
    </source>
</evidence>
<proteinExistence type="inferred from homology"/>
<dbReference type="SMART" id="SM00382">
    <property type="entry name" value="AAA"/>
    <property type="match status" value="1"/>
</dbReference>
<reference evidence="6 7" key="1">
    <citation type="submission" date="2022-10" db="EMBL/GenBank/DDBJ databases">
        <title>Luteolibacter arcticus strain CCTCC AB 2014275, whole genome shotgun sequencing project.</title>
        <authorList>
            <person name="Zhao G."/>
            <person name="Shen L."/>
        </authorList>
    </citation>
    <scope>NUCLEOTIDE SEQUENCE [LARGE SCALE GENOMIC DNA]</scope>
    <source>
        <strain evidence="6 7">CCTCC AB 2014275</strain>
    </source>
</reference>
<dbReference type="PROSITE" id="PS00211">
    <property type="entry name" value="ABC_TRANSPORTER_1"/>
    <property type="match status" value="1"/>
</dbReference>
<keyword evidence="7" id="KW-1185">Reference proteome</keyword>
<dbReference type="InterPro" id="IPR003439">
    <property type="entry name" value="ABC_transporter-like_ATP-bd"/>
</dbReference>
<dbReference type="PROSITE" id="PS50893">
    <property type="entry name" value="ABC_TRANSPORTER_2"/>
    <property type="match status" value="1"/>
</dbReference>
<dbReference type="InterPro" id="IPR003593">
    <property type="entry name" value="AAA+_ATPase"/>
</dbReference>
<sequence length="226" mass="24026">MIEATNLHRSYRIGKKSIEVLHGIELHIARGERVFLCGPSGAGKTTLLYTLAGLERPEQGAVNIDGTDLYSLGPKKQAAFRNAKIGYIFQNYLLLPELTALENVLVPGAIGGRDASEAAMAALTRVGLADRAEHLPAELSGGEQQRVAIARALVNHPPVLFADEPTGNLDSRNSAEVMELLLGLAAESDTTVVVVTHDEQLATRGDRKLVIKDGSITDGSAVKSPA</sequence>
<dbReference type="CDD" id="cd03255">
    <property type="entry name" value="ABC_MJ0796_LolCDE_FtsE"/>
    <property type="match status" value="1"/>
</dbReference>
<dbReference type="Gene3D" id="3.40.50.300">
    <property type="entry name" value="P-loop containing nucleotide triphosphate hydrolases"/>
    <property type="match status" value="1"/>
</dbReference>
<comment type="caution">
    <text evidence="6">The sequence shown here is derived from an EMBL/GenBank/DDBJ whole genome shotgun (WGS) entry which is preliminary data.</text>
</comment>
<dbReference type="SUPFAM" id="SSF52540">
    <property type="entry name" value="P-loop containing nucleoside triphosphate hydrolases"/>
    <property type="match status" value="1"/>
</dbReference>
<feature type="domain" description="ABC transporter" evidence="5">
    <location>
        <begin position="2"/>
        <end position="226"/>
    </location>
</feature>
<evidence type="ECO:0000256" key="2">
    <source>
        <dbReference type="ARBA" id="ARBA00022448"/>
    </source>
</evidence>
<dbReference type="EMBL" id="JAPDDT010000001">
    <property type="protein sequence ID" value="MCW1920955.1"/>
    <property type="molecule type" value="Genomic_DNA"/>
</dbReference>
<evidence type="ECO:0000256" key="3">
    <source>
        <dbReference type="ARBA" id="ARBA00022741"/>
    </source>
</evidence>
<dbReference type="RefSeq" id="WP_264485064.1">
    <property type="nucleotide sequence ID" value="NZ_JAPDDT010000001.1"/>
</dbReference>
<comment type="similarity">
    <text evidence="1">Belongs to the ABC transporter superfamily.</text>
</comment>
<dbReference type="GO" id="GO:0005524">
    <property type="term" value="F:ATP binding"/>
    <property type="evidence" value="ECO:0007669"/>
    <property type="project" value="UniProtKB-KW"/>
</dbReference>
<protein>
    <submittedName>
        <fullName evidence="6">ABC transporter ATP-binding protein</fullName>
    </submittedName>
</protein>
<dbReference type="InterPro" id="IPR027417">
    <property type="entry name" value="P-loop_NTPase"/>
</dbReference>
<keyword evidence="3" id="KW-0547">Nucleotide-binding</keyword>
<gene>
    <name evidence="6" type="ORF">OKA05_00215</name>
</gene>
<evidence type="ECO:0000256" key="1">
    <source>
        <dbReference type="ARBA" id="ARBA00005417"/>
    </source>
</evidence>
<name>A0ABT3GBF6_9BACT</name>
<evidence type="ECO:0000313" key="7">
    <source>
        <dbReference type="Proteomes" id="UP001320876"/>
    </source>
</evidence>
<dbReference type="PANTHER" id="PTHR24220:SF689">
    <property type="entry name" value="LIPOPROTEIN-RELEASING SYSTEM ATP-BINDING PROTEIN LOLD"/>
    <property type="match status" value="1"/>
</dbReference>
<accession>A0ABT3GBF6</accession>
<dbReference type="Pfam" id="PF00005">
    <property type="entry name" value="ABC_tran"/>
    <property type="match status" value="1"/>
</dbReference>
<organism evidence="6 7">
    <name type="scientific">Luteolibacter arcticus</name>
    <dbReference type="NCBI Taxonomy" id="1581411"/>
    <lineage>
        <taxon>Bacteria</taxon>
        <taxon>Pseudomonadati</taxon>
        <taxon>Verrucomicrobiota</taxon>
        <taxon>Verrucomicrobiia</taxon>
        <taxon>Verrucomicrobiales</taxon>
        <taxon>Verrucomicrobiaceae</taxon>
        <taxon>Luteolibacter</taxon>
    </lineage>
</organism>
<dbReference type="PANTHER" id="PTHR24220">
    <property type="entry name" value="IMPORT ATP-BINDING PROTEIN"/>
    <property type="match status" value="1"/>
</dbReference>
<keyword evidence="4 6" id="KW-0067">ATP-binding</keyword>
<keyword evidence="2" id="KW-0813">Transport</keyword>
<dbReference type="Proteomes" id="UP001320876">
    <property type="component" value="Unassembled WGS sequence"/>
</dbReference>
<dbReference type="InterPro" id="IPR017871">
    <property type="entry name" value="ABC_transporter-like_CS"/>
</dbReference>